<dbReference type="InterPro" id="IPR000845">
    <property type="entry name" value="Nucleoside_phosphorylase_d"/>
</dbReference>
<dbReference type="EMBL" id="JAVXUP010000030">
    <property type="protein sequence ID" value="KAK3041707.1"/>
    <property type="molecule type" value="Genomic_DNA"/>
</dbReference>
<dbReference type="AlphaFoldDB" id="A0AA88X833"/>
<evidence type="ECO:0000256" key="1">
    <source>
        <dbReference type="SAM" id="SignalP"/>
    </source>
</evidence>
<dbReference type="PANTHER" id="PTHR21234">
    <property type="entry name" value="PURINE NUCLEOSIDE PHOSPHORYLASE"/>
    <property type="match status" value="1"/>
</dbReference>
<evidence type="ECO:0000313" key="3">
    <source>
        <dbReference type="EMBL" id="KAK3041707.1"/>
    </source>
</evidence>
<dbReference type="PANTHER" id="PTHR21234:SF42">
    <property type="entry name" value="PHOSPHORYLASE SUPERFAMILY PROTEIN"/>
    <property type="match status" value="1"/>
</dbReference>
<dbReference type="Pfam" id="PF01048">
    <property type="entry name" value="PNP_UDP_1"/>
    <property type="match status" value="2"/>
</dbReference>
<protein>
    <recommendedName>
        <fullName evidence="2">Nucleoside phosphorylase domain-containing protein</fullName>
    </recommendedName>
</protein>
<evidence type="ECO:0000313" key="4">
    <source>
        <dbReference type="Proteomes" id="UP001188597"/>
    </source>
</evidence>
<dbReference type="InterPro" id="IPR035994">
    <property type="entry name" value="Nucleoside_phosphorylase_sf"/>
</dbReference>
<reference evidence="3" key="1">
    <citation type="submission" date="2022-12" db="EMBL/GenBank/DDBJ databases">
        <title>Draft genome assemblies for two species of Escallonia (Escalloniales).</title>
        <authorList>
            <person name="Chanderbali A."/>
            <person name="Dervinis C."/>
            <person name="Anghel I."/>
            <person name="Soltis D."/>
            <person name="Soltis P."/>
            <person name="Zapata F."/>
        </authorList>
    </citation>
    <scope>NUCLEOTIDE SEQUENCE</scope>
    <source>
        <strain evidence="3">UCBG64.0493</strain>
        <tissue evidence="3">Leaf</tissue>
    </source>
</reference>
<proteinExistence type="predicted"/>
<dbReference type="GO" id="GO:0009116">
    <property type="term" value="P:nucleoside metabolic process"/>
    <property type="evidence" value="ECO:0007669"/>
    <property type="project" value="InterPro"/>
</dbReference>
<sequence>MRVLLVAWLVVLVVGVTTKNGADGAISKRMMHKISGINMEGPYLGLVVPNSFEMDPLLQSPSFVVNERRRFRIGTLEGEKVIMVMTGLSMLNAGVTTQLLVSLFNVKGVLHFGIAGNANPELQIGDRHGEEPNDEPALEVNGTTQGILALLQLPNTTTTQRTENLQTTFLTVFGSQKRSSQSMDNLKSGGMPFGFQSPNRIFPLHRNLRVWSWRDVSINSTCLPRNPKVTRVKNGISSNAFVDNGAYREFLYSKFSATPIDMESAAVALVCLQQKTPFIAFRALSDLAGGGSAVSNEADIFGSLAAQNAVDVLLRFIALLH</sequence>
<evidence type="ECO:0000259" key="2">
    <source>
        <dbReference type="Pfam" id="PF01048"/>
    </source>
</evidence>
<dbReference type="Proteomes" id="UP001188597">
    <property type="component" value="Unassembled WGS sequence"/>
</dbReference>
<comment type="caution">
    <text evidence="3">The sequence shown here is derived from an EMBL/GenBank/DDBJ whole genome shotgun (WGS) entry which is preliminary data.</text>
</comment>
<feature type="signal peptide" evidence="1">
    <location>
        <begin position="1"/>
        <end position="18"/>
    </location>
</feature>
<dbReference type="Gene3D" id="3.40.50.1580">
    <property type="entry name" value="Nucleoside phosphorylase domain"/>
    <property type="match status" value="2"/>
</dbReference>
<keyword evidence="4" id="KW-1185">Reference proteome</keyword>
<organism evidence="3 4">
    <name type="scientific">Escallonia herrerae</name>
    <dbReference type="NCBI Taxonomy" id="1293975"/>
    <lineage>
        <taxon>Eukaryota</taxon>
        <taxon>Viridiplantae</taxon>
        <taxon>Streptophyta</taxon>
        <taxon>Embryophyta</taxon>
        <taxon>Tracheophyta</taxon>
        <taxon>Spermatophyta</taxon>
        <taxon>Magnoliopsida</taxon>
        <taxon>eudicotyledons</taxon>
        <taxon>Gunneridae</taxon>
        <taxon>Pentapetalae</taxon>
        <taxon>asterids</taxon>
        <taxon>campanulids</taxon>
        <taxon>Escalloniales</taxon>
        <taxon>Escalloniaceae</taxon>
        <taxon>Escallonia</taxon>
    </lineage>
</organism>
<accession>A0AA88X833</accession>
<dbReference type="GO" id="GO:0003824">
    <property type="term" value="F:catalytic activity"/>
    <property type="evidence" value="ECO:0007669"/>
    <property type="project" value="InterPro"/>
</dbReference>
<dbReference type="CDD" id="cd09008">
    <property type="entry name" value="MTAN"/>
    <property type="match status" value="1"/>
</dbReference>
<name>A0AA88X833_9ASTE</name>
<gene>
    <name evidence="3" type="ORF">RJ639_001517</name>
</gene>
<keyword evidence="1" id="KW-0732">Signal</keyword>
<dbReference type="SUPFAM" id="SSF53167">
    <property type="entry name" value="Purine and uridine phosphorylases"/>
    <property type="match status" value="1"/>
</dbReference>
<feature type="chain" id="PRO_5041726423" description="Nucleoside phosphorylase domain-containing protein" evidence="1">
    <location>
        <begin position="19"/>
        <end position="321"/>
    </location>
</feature>
<feature type="domain" description="Nucleoside phosphorylase" evidence="2">
    <location>
        <begin position="238"/>
        <end position="318"/>
    </location>
</feature>
<feature type="domain" description="Nucleoside phosphorylase" evidence="2">
    <location>
        <begin position="44"/>
        <end position="126"/>
    </location>
</feature>